<gene>
    <name evidence="2" type="ORF">U0070_006750</name>
</gene>
<protein>
    <submittedName>
        <fullName evidence="2">Uncharacterized protein</fullName>
    </submittedName>
</protein>
<dbReference type="AlphaFoldDB" id="A0AAW0HDG2"/>
<feature type="region of interest" description="Disordered" evidence="1">
    <location>
        <begin position="166"/>
        <end position="191"/>
    </location>
</feature>
<sequence length="191" mass="21389">METPECKAKSTVRVKTDGDLPRGVQLTLEFDGSTESVDSGVPSCSLCYAFTCNQIPNHHRSRADTWEQKQTQVTHFQTFLDWPKLVQKFIQQCQGMLTIVANSQEEKRSTRAAFPQAAVFLAAGAANPEICDEAKGNRLIRSKGIKNGPHCILYVCQKSELRMRTHQTSSLRQQPESYDHIQTSTVTGDEN</sequence>
<accession>A0AAW0HDG2</accession>
<evidence type="ECO:0000313" key="2">
    <source>
        <dbReference type="EMBL" id="KAK7800563.1"/>
    </source>
</evidence>
<reference evidence="2 3" key="1">
    <citation type="journal article" date="2023" name="bioRxiv">
        <title>Conserved and derived expression patterns and positive selection on dental genes reveal complex evolutionary context of ever-growing rodent molars.</title>
        <authorList>
            <person name="Calamari Z.T."/>
            <person name="Song A."/>
            <person name="Cohen E."/>
            <person name="Akter M."/>
            <person name="Roy R.D."/>
            <person name="Hallikas O."/>
            <person name="Christensen M.M."/>
            <person name="Li P."/>
            <person name="Marangoni P."/>
            <person name="Jernvall J."/>
            <person name="Klein O.D."/>
        </authorList>
    </citation>
    <scope>NUCLEOTIDE SEQUENCE [LARGE SCALE GENOMIC DNA]</scope>
    <source>
        <strain evidence="2">V071</strain>
    </source>
</reference>
<evidence type="ECO:0000256" key="1">
    <source>
        <dbReference type="SAM" id="MobiDB-lite"/>
    </source>
</evidence>
<comment type="caution">
    <text evidence="2">The sequence shown here is derived from an EMBL/GenBank/DDBJ whole genome shotgun (WGS) entry which is preliminary data.</text>
</comment>
<organism evidence="2 3">
    <name type="scientific">Myodes glareolus</name>
    <name type="common">Bank vole</name>
    <name type="synonym">Clethrionomys glareolus</name>
    <dbReference type="NCBI Taxonomy" id="447135"/>
    <lineage>
        <taxon>Eukaryota</taxon>
        <taxon>Metazoa</taxon>
        <taxon>Chordata</taxon>
        <taxon>Craniata</taxon>
        <taxon>Vertebrata</taxon>
        <taxon>Euteleostomi</taxon>
        <taxon>Mammalia</taxon>
        <taxon>Eutheria</taxon>
        <taxon>Euarchontoglires</taxon>
        <taxon>Glires</taxon>
        <taxon>Rodentia</taxon>
        <taxon>Myomorpha</taxon>
        <taxon>Muroidea</taxon>
        <taxon>Cricetidae</taxon>
        <taxon>Arvicolinae</taxon>
        <taxon>Myodes</taxon>
    </lineage>
</organism>
<name>A0AAW0HDG2_MYOGA</name>
<dbReference type="EMBL" id="JBBHLL010000545">
    <property type="protein sequence ID" value="KAK7800563.1"/>
    <property type="molecule type" value="Genomic_DNA"/>
</dbReference>
<evidence type="ECO:0000313" key="3">
    <source>
        <dbReference type="Proteomes" id="UP001488838"/>
    </source>
</evidence>
<keyword evidence="3" id="KW-1185">Reference proteome</keyword>
<dbReference type="Proteomes" id="UP001488838">
    <property type="component" value="Unassembled WGS sequence"/>
</dbReference>
<proteinExistence type="predicted"/>